<protein>
    <recommendedName>
        <fullName evidence="3">GDSL-like lipase/acylhydrolase family protein</fullName>
    </recommendedName>
</protein>
<dbReference type="Gene3D" id="3.40.50.1110">
    <property type="entry name" value="SGNH hydrolase"/>
    <property type="match status" value="1"/>
</dbReference>
<accession>A0ABP9BV19</accession>
<dbReference type="Proteomes" id="UP001500928">
    <property type="component" value="Unassembled WGS sequence"/>
</dbReference>
<dbReference type="InterPro" id="IPR036514">
    <property type="entry name" value="SGNH_hydro_sf"/>
</dbReference>
<comment type="caution">
    <text evidence="1">The sequence shown here is derived from an EMBL/GenBank/DDBJ whole genome shotgun (WGS) entry which is preliminary data.</text>
</comment>
<dbReference type="EMBL" id="BAABHO010000038">
    <property type="protein sequence ID" value="GAA4800882.1"/>
    <property type="molecule type" value="Genomic_DNA"/>
</dbReference>
<sequence length="537" mass="60279">MADVNDRWSGGILDEISVRSEAREPVSDSTLGISVPSTPERTTPKNRLVTIGDSLTHGFQSGAIYNTGLSYSATIAYELGWRDFTYPRYGGPGGGLPLNIELLLRHLVDKYGKKLSLWEAPLAVFDVQRYLDQNEDYWERGDGSHYLKESSARNHALAVFGYDIRDALEWTANKCIEELGRSPSSDRYWSLVPDNAIHRAALRVFPTGDSSARDKTLLDLARDFGDEVHGDATAGIETLVVFLGANNVLPTALHLDIKPSGDDYQDLHKKNEYTIWRPSHFSAELKLLAEEVRSVKARHVIWCTVPHVTVVPVMHGVGTRKTRRGSRYFPNYTSVYIADADFDEDRDRNLTDEDARLIDSVIDEYNDSITEVVRRARAGDGDETPRDWHLLDVAGLLDRLAQRRYIADRRARPEWWTPYEMPPALADLRPTVTSEYIEATECGGRARGGLFSLDGVHPTTVGYGLIAQEMIDIMSKAGVVFRTQNGDERRGPVKVDFERLLMHDTLVSRPPANLYGGLGTLQSIYHRFPVIGRVLPH</sequence>
<evidence type="ECO:0008006" key="3">
    <source>
        <dbReference type="Google" id="ProtNLM"/>
    </source>
</evidence>
<evidence type="ECO:0000313" key="1">
    <source>
        <dbReference type="EMBL" id="GAA4800882.1"/>
    </source>
</evidence>
<name>A0ABP9BV19_9PSEU</name>
<evidence type="ECO:0000313" key="2">
    <source>
        <dbReference type="Proteomes" id="UP001500928"/>
    </source>
</evidence>
<keyword evidence="2" id="KW-1185">Reference proteome</keyword>
<gene>
    <name evidence="1" type="ORF">GCM10023200_42140</name>
</gene>
<dbReference type="RefSeq" id="WP_345419798.1">
    <property type="nucleotide sequence ID" value="NZ_BAABHO010000038.1"/>
</dbReference>
<dbReference type="SUPFAM" id="SSF52266">
    <property type="entry name" value="SGNH hydrolase"/>
    <property type="match status" value="1"/>
</dbReference>
<organism evidence="1 2">
    <name type="scientific">Actinomycetospora chlora</name>
    <dbReference type="NCBI Taxonomy" id="663608"/>
    <lineage>
        <taxon>Bacteria</taxon>
        <taxon>Bacillati</taxon>
        <taxon>Actinomycetota</taxon>
        <taxon>Actinomycetes</taxon>
        <taxon>Pseudonocardiales</taxon>
        <taxon>Pseudonocardiaceae</taxon>
        <taxon>Actinomycetospora</taxon>
    </lineage>
</organism>
<proteinExistence type="predicted"/>
<reference evidence="2" key="1">
    <citation type="journal article" date="2019" name="Int. J. Syst. Evol. Microbiol.">
        <title>The Global Catalogue of Microorganisms (GCM) 10K type strain sequencing project: providing services to taxonomists for standard genome sequencing and annotation.</title>
        <authorList>
            <consortium name="The Broad Institute Genomics Platform"/>
            <consortium name="The Broad Institute Genome Sequencing Center for Infectious Disease"/>
            <person name="Wu L."/>
            <person name="Ma J."/>
        </authorList>
    </citation>
    <scope>NUCLEOTIDE SEQUENCE [LARGE SCALE GENOMIC DNA]</scope>
    <source>
        <strain evidence="2">JCM 17979</strain>
    </source>
</reference>